<keyword evidence="2" id="KW-0732">Signal</keyword>
<evidence type="ECO:0000256" key="2">
    <source>
        <dbReference type="SAM" id="SignalP"/>
    </source>
</evidence>
<organism evidence="3 4">
    <name type="scientific">Caerostris extrusa</name>
    <name type="common">Bark spider</name>
    <name type="synonym">Caerostris bankana</name>
    <dbReference type="NCBI Taxonomy" id="172846"/>
    <lineage>
        <taxon>Eukaryota</taxon>
        <taxon>Metazoa</taxon>
        <taxon>Ecdysozoa</taxon>
        <taxon>Arthropoda</taxon>
        <taxon>Chelicerata</taxon>
        <taxon>Arachnida</taxon>
        <taxon>Araneae</taxon>
        <taxon>Araneomorphae</taxon>
        <taxon>Entelegynae</taxon>
        <taxon>Araneoidea</taxon>
        <taxon>Araneidae</taxon>
        <taxon>Caerostris</taxon>
    </lineage>
</organism>
<feature type="compositionally biased region" description="Polar residues" evidence="1">
    <location>
        <begin position="94"/>
        <end position="105"/>
    </location>
</feature>
<feature type="signal peptide" evidence="2">
    <location>
        <begin position="1"/>
        <end position="32"/>
    </location>
</feature>
<keyword evidence="4" id="KW-1185">Reference proteome</keyword>
<evidence type="ECO:0000256" key="1">
    <source>
        <dbReference type="SAM" id="MobiDB-lite"/>
    </source>
</evidence>
<evidence type="ECO:0000313" key="3">
    <source>
        <dbReference type="EMBL" id="GIX72043.1"/>
    </source>
</evidence>
<gene>
    <name evidence="3" type="ORF">CEXT_456941</name>
</gene>
<proteinExistence type="predicted"/>
<feature type="chain" id="PRO_5043371709" evidence="2">
    <location>
        <begin position="33"/>
        <end position="105"/>
    </location>
</feature>
<sequence length="105" mass="12092">MFQDNIPPMWGVKQNSLSLSLSLLFALLYSLSKDKEERNCLNNSDIQKNKKRTFRLSINLRVVDQTAHKRRLFFSLEKSTHRCSFNSEAEEQGETGTRTKAPPSS</sequence>
<accession>A0AAV4MI60</accession>
<evidence type="ECO:0000313" key="4">
    <source>
        <dbReference type="Proteomes" id="UP001054945"/>
    </source>
</evidence>
<dbReference type="AlphaFoldDB" id="A0AAV4MI60"/>
<name>A0AAV4MI60_CAEEX</name>
<comment type="caution">
    <text evidence="3">The sequence shown here is derived from an EMBL/GenBank/DDBJ whole genome shotgun (WGS) entry which is preliminary data.</text>
</comment>
<dbReference type="Proteomes" id="UP001054945">
    <property type="component" value="Unassembled WGS sequence"/>
</dbReference>
<feature type="region of interest" description="Disordered" evidence="1">
    <location>
        <begin position="85"/>
        <end position="105"/>
    </location>
</feature>
<protein>
    <submittedName>
        <fullName evidence="3">Uncharacterized protein</fullName>
    </submittedName>
</protein>
<reference evidence="3 4" key="1">
    <citation type="submission" date="2021-06" db="EMBL/GenBank/DDBJ databases">
        <title>Caerostris extrusa draft genome.</title>
        <authorList>
            <person name="Kono N."/>
            <person name="Arakawa K."/>
        </authorList>
    </citation>
    <scope>NUCLEOTIDE SEQUENCE [LARGE SCALE GENOMIC DNA]</scope>
</reference>
<dbReference type="EMBL" id="BPLR01002276">
    <property type="protein sequence ID" value="GIX72043.1"/>
    <property type="molecule type" value="Genomic_DNA"/>
</dbReference>